<reference evidence="2 3" key="1">
    <citation type="submission" date="2024-04" db="EMBL/GenBank/DDBJ databases">
        <authorList>
            <person name="Waldvogel A.-M."/>
            <person name="Schoenle A."/>
        </authorList>
    </citation>
    <scope>NUCLEOTIDE SEQUENCE [LARGE SCALE GENOMIC DNA]</scope>
</reference>
<accession>A0AAV2MPF5</accession>
<organism evidence="2 3">
    <name type="scientific">Knipowitschia caucasica</name>
    <name type="common">Caucasian dwarf goby</name>
    <name type="synonym">Pomatoschistus caucasicus</name>
    <dbReference type="NCBI Taxonomy" id="637954"/>
    <lineage>
        <taxon>Eukaryota</taxon>
        <taxon>Metazoa</taxon>
        <taxon>Chordata</taxon>
        <taxon>Craniata</taxon>
        <taxon>Vertebrata</taxon>
        <taxon>Euteleostomi</taxon>
        <taxon>Actinopterygii</taxon>
        <taxon>Neopterygii</taxon>
        <taxon>Teleostei</taxon>
        <taxon>Neoteleostei</taxon>
        <taxon>Acanthomorphata</taxon>
        <taxon>Gobiaria</taxon>
        <taxon>Gobiiformes</taxon>
        <taxon>Gobioidei</taxon>
        <taxon>Gobiidae</taxon>
        <taxon>Gobiinae</taxon>
        <taxon>Knipowitschia</taxon>
    </lineage>
</organism>
<gene>
    <name evidence="2" type="ORF">KC01_LOCUS41399</name>
</gene>
<keyword evidence="3" id="KW-1185">Reference proteome</keyword>
<dbReference type="AlphaFoldDB" id="A0AAV2MPF5"/>
<feature type="compositionally biased region" description="Polar residues" evidence="1">
    <location>
        <begin position="50"/>
        <end position="68"/>
    </location>
</feature>
<protein>
    <submittedName>
        <fullName evidence="2">Uncharacterized protein</fullName>
    </submittedName>
</protein>
<name>A0AAV2MPF5_KNICA</name>
<dbReference type="EMBL" id="OZ035831">
    <property type="protein sequence ID" value="CAL1615447.1"/>
    <property type="molecule type" value="Genomic_DNA"/>
</dbReference>
<evidence type="ECO:0000313" key="2">
    <source>
        <dbReference type="EMBL" id="CAL1615447.1"/>
    </source>
</evidence>
<evidence type="ECO:0000313" key="3">
    <source>
        <dbReference type="Proteomes" id="UP001497482"/>
    </source>
</evidence>
<sequence length="90" mass="10237">MATPDPPVSPVSEQQRPPLAAKALSEAFCGLRYRDTSFLIWRQQQLQATPPHSYLSRSQQTWYSSHGNQPVLVPEREQRSQAESRICSVQ</sequence>
<proteinExistence type="predicted"/>
<dbReference type="Proteomes" id="UP001497482">
    <property type="component" value="Chromosome 9"/>
</dbReference>
<evidence type="ECO:0000256" key="1">
    <source>
        <dbReference type="SAM" id="MobiDB-lite"/>
    </source>
</evidence>
<feature type="region of interest" description="Disordered" evidence="1">
    <location>
        <begin position="50"/>
        <end position="90"/>
    </location>
</feature>